<feature type="repeat" description="RCC1" evidence="5">
    <location>
        <begin position="143"/>
        <end position="195"/>
    </location>
</feature>
<gene>
    <name evidence="8" type="primary">LOC115824152</name>
</gene>
<dbReference type="GO" id="GO:0016567">
    <property type="term" value="P:protein ubiquitination"/>
    <property type="evidence" value="ECO:0007669"/>
    <property type="project" value="TreeGrafter"/>
</dbReference>
<evidence type="ECO:0000256" key="5">
    <source>
        <dbReference type="PROSITE-ProRule" id="PRU00235"/>
    </source>
</evidence>
<dbReference type="PROSITE" id="PS50237">
    <property type="entry name" value="HECT"/>
    <property type="match status" value="1"/>
</dbReference>
<dbReference type="PANTHER" id="PTHR45622">
    <property type="entry name" value="UBIQUITIN-PROTEIN LIGASE E3A-RELATED"/>
    <property type="match status" value="1"/>
</dbReference>
<dbReference type="Gene3D" id="3.30.2160.10">
    <property type="entry name" value="Hect, E3 ligase catalytic domain"/>
    <property type="match status" value="1"/>
</dbReference>
<reference evidence="7" key="1">
    <citation type="submission" date="2024-06" db="UniProtKB">
        <authorList>
            <consortium name="RefSeq"/>
        </authorList>
    </citation>
    <scope>NUCLEOTIDE SEQUENCE [LARGE SCALE GENOMIC DNA]</scope>
</reference>
<dbReference type="PANTHER" id="PTHR45622:SF73">
    <property type="entry name" value="E3 UBIQUITIN-PROTEIN LIGASE HERC4-LIKE ISOFORM X1-RELATED"/>
    <property type="match status" value="1"/>
</dbReference>
<evidence type="ECO:0000313" key="7">
    <source>
        <dbReference type="Proteomes" id="UP000504632"/>
    </source>
</evidence>
<feature type="repeat" description="RCC1" evidence="5">
    <location>
        <begin position="301"/>
        <end position="356"/>
    </location>
</feature>
<accession>A0A6J2WIG4</accession>
<evidence type="ECO:0000256" key="1">
    <source>
        <dbReference type="ARBA" id="ARBA00022679"/>
    </source>
</evidence>
<dbReference type="InterPro" id="IPR000569">
    <property type="entry name" value="HECT_dom"/>
</dbReference>
<sequence>MSTAQTMLMYYWGADARPGFGLVKHGSLQTTNTGIHLVCSKSKIQNVAVGKKLVGFIRGDGTVSVIRCQGDGLALAGRLKHLDLKKDKIKALSCQESQAVLVSYDGKVLCVDELNVPRSQLRDKQVTQVACGDHHSVVLTHDGQLFTWGQNSSGQLGLGKDEPSTQSPKLLSSLSGIPLVQISAGGDHSFALSLSGAVFGWGKNNAGQLALGDNTDRDVPVNVSSLNLKKIIFISCGEEHTATLTKGGLVFTFGSGSYGQLGHNSLRDELRPQIVAELWGSKVSQIACGRHHTLAFVRSSQKIYSFGCGEQGQLGNGQKTNQCVPLPVHLSTEHNQNGSVERIRAGGNHSFALCQQMGSEKGLTNPKASSNSHIVTLDDKMIDRWISECDSKAWKSIRWEIKKIFSSAACVNGSFIETSCDKHFQSSVEYYGLDLSLARLAFEKLAKKEKVLSEVKKVVEHKLLPSLNPRPAGVEALRVYLILPELLRVLHEHYLGTDLTVALASAILSLKPDWLKVLGHYWSRLPDVFLENLVKTFHLQSHNFLLDMTMSGHLRWSSSLEKTLKVLQKVYEVVFDGEPGIDWRALSLEFFTLLAKDILTAQPKIAEISEDSGFAWFTSDDCGTTDEVYLFGVLCGMALYNNCLMNFGFPLALFKMLLGQKPTLQDLEEPFPIEARTLNVLLEEDEEGVTELYLNFTVRGHEVIPNGAQIPVTKVNRQEYVDLYIDFVFHKSVKQQFEDFSRGFSQGCPIDTWKVFLPEELMAVLYGNTEYKWELLKENVAYEGFIPTEEVIQNFWKVFFELTKDQKKLFMKFIFGTYLLPVGGLSKRQLRISKWVLPDPDEHHPKGECCFGRLRLPNYSNIRSLHDKLINAITHCNEFGME</sequence>
<evidence type="ECO:0000256" key="3">
    <source>
        <dbReference type="ARBA" id="ARBA00022786"/>
    </source>
</evidence>
<dbReference type="InterPro" id="IPR051709">
    <property type="entry name" value="Ub-ligase/GTPase-reg"/>
</dbReference>
<dbReference type="SUPFAM" id="SSF56204">
    <property type="entry name" value="Hect, E3 ligase catalytic domain"/>
    <property type="match status" value="1"/>
</dbReference>
<dbReference type="RefSeq" id="XP_030644118.1">
    <property type="nucleotide sequence ID" value="XM_030788258.1"/>
</dbReference>
<dbReference type="InterPro" id="IPR035983">
    <property type="entry name" value="Hect_E3_ubiquitin_ligase"/>
</dbReference>
<dbReference type="AlphaFoldDB" id="A0A6J2WIG4"/>
<dbReference type="SUPFAM" id="SSF50985">
    <property type="entry name" value="RCC1/BLIP-II"/>
    <property type="match status" value="1"/>
</dbReference>
<dbReference type="Gene3D" id="2.130.10.30">
    <property type="entry name" value="Regulator of chromosome condensation 1/beta-lactamase-inhibitor protein II"/>
    <property type="match status" value="1"/>
</dbReference>
<dbReference type="InterPro" id="IPR009091">
    <property type="entry name" value="RCC1/BLIP-II"/>
</dbReference>
<dbReference type="InParanoid" id="A0A6J2WIG4"/>
<dbReference type="Gene3D" id="3.30.2410.10">
    <property type="entry name" value="Hect, E3 ligase catalytic domain"/>
    <property type="match status" value="1"/>
</dbReference>
<organism evidence="7 8">
    <name type="scientific">Chanos chanos</name>
    <name type="common">Milkfish</name>
    <name type="synonym">Mugil chanos</name>
    <dbReference type="NCBI Taxonomy" id="29144"/>
    <lineage>
        <taxon>Eukaryota</taxon>
        <taxon>Metazoa</taxon>
        <taxon>Chordata</taxon>
        <taxon>Craniata</taxon>
        <taxon>Vertebrata</taxon>
        <taxon>Euteleostomi</taxon>
        <taxon>Actinopterygii</taxon>
        <taxon>Neopterygii</taxon>
        <taxon>Teleostei</taxon>
        <taxon>Ostariophysi</taxon>
        <taxon>Gonorynchiformes</taxon>
        <taxon>Chanidae</taxon>
        <taxon>Chanos</taxon>
    </lineage>
</organism>
<dbReference type="GO" id="GO:0006511">
    <property type="term" value="P:ubiquitin-dependent protein catabolic process"/>
    <property type="evidence" value="ECO:0007669"/>
    <property type="project" value="TreeGrafter"/>
</dbReference>
<keyword evidence="1" id="KW-0808">Transferase</keyword>
<feature type="repeat" description="RCC1" evidence="5">
    <location>
        <begin position="248"/>
        <end position="299"/>
    </location>
</feature>
<dbReference type="Proteomes" id="UP000504632">
    <property type="component" value="Chromosome 11"/>
</dbReference>
<feature type="domain" description="HECT" evidence="6">
    <location>
        <begin position="563"/>
        <end position="882"/>
    </location>
</feature>
<dbReference type="PROSITE" id="PS50012">
    <property type="entry name" value="RCC1_3"/>
    <property type="match status" value="4"/>
</dbReference>
<evidence type="ECO:0000259" key="6">
    <source>
        <dbReference type="PROSITE" id="PS50237"/>
    </source>
</evidence>
<dbReference type="PROSITE" id="PS00626">
    <property type="entry name" value="RCC1_2"/>
    <property type="match status" value="3"/>
</dbReference>
<reference evidence="8" key="2">
    <citation type="submission" date="2025-08" db="UniProtKB">
        <authorList>
            <consortium name="RefSeq"/>
        </authorList>
    </citation>
    <scope>IDENTIFICATION</scope>
</reference>
<evidence type="ECO:0000313" key="8">
    <source>
        <dbReference type="RefSeq" id="XP_030644118.1"/>
    </source>
</evidence>
<dbReference type="Pfam" id="PF00632">
    <property type="entry name" value="HECT"/>
    <property type="match status" value="1"/>
</dbReference>
<dbReference type="GO" id="GO:0005737">
    <property type="term" value="C:cytoplasm"/>
    <property type="evidence" value="ECO:0007669"/>
    <property type="project" value="TreeGrafter"/>
</dbReference>
<evidence type="ECO:0000256" key="4">
    <source>
        <dbReference type="PROSITE-ProRule" id="PRU00104"/>
    </source>
</evidence>
<dbReference type="OrthoDB" id="5981550at2759"/>
<keyword evidence="7" id="KW-1185">Reference proteome</keyword>
<dbReference type="GeneID" id="115824152"/>
<keyword evidence="3 4" id="KW-0833">Ubl conjugation pathway</keyword>
<dbReference type="Pfam" id="PF25390">
    <property type="entry name" value="WD40_RLD"/>
    <property type="match status" value="1"/>
</dbReference>
<name>A0A6J2WIG4_CHACN</name>
<dbReference type="PRINTS" id="PR00633">
    <property type="entry name" value="RCCNDNSATION"/>
</dbReference>
<dbReference type="InterPro" id="IPR058923">
    <property type="entry name" value="RCC1-like_dom"/>
</dbReference>
<dbReference type="GO" id="GO:0061630">
    <property type="term" value="F:ubiquitin protein ligase activity"/>
    <property type="evidence" value="ECO:0007669"/>
    <property type="project" value="TreeGrafter"/>
</dbReference>
<keyword evidence="2" id="KW-0677">Repeat</keyword>
<dbReference type="Gene3D" id="3.90.1750.10">
    <property type="entry name" value="Hect, E3 ligase catalytic domains"/>
    <property type="match status" value="1"/>
</dbReference>
<feature type="active site" description="Glycyl thioester intermediate" evidence="4">
    <location>
        <position position="850"/>
    </location>
</feature>
<proteinExistence type="predicted"/>
<feature type="repeat" description="RCC1" evidence="5">
    <location>
        <begin position="196"/>
        <end position="247"/>
    </location>
</feature>
<dbReference type="SMART" id="SM00119">
    <property type="entry name" value="HECTc"/>
    <property type="match status" value="1"/>
</dbReference>
<protein>
    <submittedName>
        <fullName evidence="8">Probable E3 ubiquitin-protein ligase HERC3</fullName>
    </submittedName>
</protein>
<dbReference type="InterPro" id="IPR000408">
    <property type="entry name" value="Reg_chr_condens"/>
</dbReference>
<evidence type="ECO:0000256" key="2">
    <source>
        <dbReference type="ARBA" id="ARBA00022737"/>
    </source>
</evidence>